<keyword evidence="3" id="KW-0813">Transport</keyword>
<feature type="repeat" description="WD" evidence="11">
    <location>
        <begin position="209"/>
        <end position="244"/>
    </location>
</feature>
<feature type="repeat" description="WD" evidence="11">
    <location>
        <begin position="258"/>
        <end position="290"/>
    </location>
</feature>
<evidence type="ECO:0000313" key="13">
    <source>
        <dbReference type="Proteomes" id="UP000011083"/>
    </source>
</evidence>
<dbReference type="AlphaFoldDB" id="L8H752"/>
<keyword evidence="8" id="KW-0811">Translocation</keyword>
<evidence type="ECO:0000256" key="4">
    <source>
        <dbReference type="ARBA" id="ARBA00022574"/>
    </source>
</evidence>
<evidence type="ECO:0000256" key="2">
    <source>
        <dbReference type="ARBA" id="ARBA00010102"/>
    </source>
</evidence>
<dbReference type="EMBL" id="KB007904">
    <property type="protein sequence ID" value="ELR21364.1"/>
    <property type="molecule type" value="Genomic_DNA"/>
</dbReference>
<evidence type="ECO:0000256" key="10">
    <source>
        <dbReference type="ARBA" id="ARBA00023242"/>
    </source>
</evidence>
<gene>
    <name evidence="12" type="ORF">ACA1_182980</name>
</gene>
<dbReference type="GO" id="GO:0032527">
    <property type="term" value="P:protein exit from endoplasmic reticulum"/>
    <property type="evidence" value="ECO:0007669"/>
    <property type="project" value="TreeGrafter"/>
</dbReference>
<dbReference type="SUPFAM" id="SSF50978">
    <property type="entry name" value="WD40 repeat-like"/>
    <property type="match status" value="1"/>
</dbReference>
<comment type="subcellular location">
    <subcellularLocation>
        <location evidence="1">Nucleus</location>
        <location evidence="1">Nuclear pore complex</location>
    </subcellularLocation>
</comment>
<organism evidence="12 13">
    <name type="scientific">Acanthamoeba castellanii (strain ATCC 30010 / Neff)</name>
    <dbReference type="NCBI Taxonomy" id="1257118"/>
    <lineage>
        <taxon>Eukaryota</taxon>
        <taxon>Amoebozoa</taxon>
        <taxon>Discosea</taxon>
        <taxon>Longamoebia</taxon>
        <taxon>Centramoebida</taxon>
        <taxon>Acanthamoebidae</taxon>
        <taxon>Acanthamoeba</taxon>
    </lineage>
</organism>
<keyword evidence="9" id="KW-0906">Nuclear pore complex</keyword>
<dbReference type="Gene3D" id="2.130.10.10">
    <property type="entry name" value="YVTN repeat-like/Quinoprotein amine dehydrogenase"/>
    <property type="match status" value="1"/>
</dbReference>
<evidence type="ECO:0000256" key="8">
    <source>
        <dbReference type="ARBA" id="ARBA00023010"/>
    </source>
</evidence>
<dbReference type="PANTHER" id="PTHR11024:SF2">
    <property type="entry name" value="PROTEIN SEC13 HOMOLOG"/>
    <property type="match status" value="1"/>
</dbReference>
<comment type="similarity">
    <text evidence="2">Belongs to the WD repeat SEC13 family.</text>
</comment>
<evidence type="ECO:0000256" key="7">
    <source>
        <dbReference type="ARBA" id="ARBA00022927"/>
    </source>
</evidence>
<evidence type="ECO:0000256" key="11">
    <source>
        <dbReference type="PROSITE-ProRule" id="PRU00221"/>
    </source>
</evidence>
<accession>L8H752</accession>
<dbReference type="OMA" id="IWKEEGD"/>
<dbReference type="OrthoDB" id="364224at2759"/>
<dbReference type="GO" id="GO:0031080">
    <property type="term" value="C:nuclear pore outer ring"/>
    <property type="evidence" value="ECO:0007669"/>
    <property type="project" value="TreeGrafter"/>
</dbReference>
<sequence length="310" mass="34559">MEKSAQVNTEHTDMVHDAQPDYYGKRVATCSSDRTIKIFEGSNESNYTQVAELKGHEGPVWQVCWGHPKFGVILASCGYDRKVIVWKEAAKNIWEKIHVYEGHELSVNSLAFAPHEFGLALACASSDGHVSVLSYSPAEAKWDAQRFQAHQIGVNSISWAPAVAPGALLRSGSIAQPPVRRFVTGGCDNLVKIWRHSPQDNQWRCEDKLKAHQDWVRDVAWSPNMGSTASVIASCSQDKTVIIWTQEDSSKGWEPRPLHTFSEVVWRVSWSLTGNILAVSSADNKVTLWKESLQPEPTWTCLSTLDEASE</sequence>
<dbReference type="GO" id="GO:0051028">
    <property type="term" value="P:mRNA transport"/>
    <property type="evidence" value="ECO:0007669"/>
    <property type="project" value="UniProtKB-KW"/>
</dbReference>
<proteinExistence type="inferred from homology"/>
<dbReference type="InterPro" id="IPR001680">
    <property type="entry name" value="WD40_rpt"/>
</dbReference>
<keyword evidence="4 11" id="KW-0853">WD repeat</keyword>
<dbReference type="GeneID" id="14922256"/>
<evidence type="ECO:0000256" key="1">
    <source>
        <dbReference type="ARBA" id="ARBA00004567"/>
    </source>
</evidence>
<dbReference type="FunFam" id="2.130.10.10:FF:000017">
    <property type="entry name" value="SEC13 homolog (S. cerevisiae)"/>
    <property type="match status" value="1"/>
</dbReference>
<dbReference type="Pfam" id="PF00400">
    <property type="entry name" value="WD40"/>
    <property type="match status" value="5"/>
</dbReference>
<dbReference type="PROSITE" id="PS50294">
    <property type="entry name" value="WD_REPEATS_REGION"/>
    <property type="match status" value="1"/>
</dbReference>
<dbReference type="InterPro" id="IPR036322">
    <property type="entry name" value="WD40_repeat_dom_sf"/>
</dbReference>
<evidence type="ECO:0000256" key="6">
    <source>
        <dbReference type="ARBA" id="ARBA00022816"/>
    </source>
</evidence>
<dbReference type="Proteomes" id="UP000011083">
    <property type="component" value="Unassembled WGS sequence"/>
</dbReference>
<name>L8H752_ACACF</name>
<dbReference type="SMART" id="SM00320">
    <property type="entry name" value="WD40"/>
    <property type="match status" value="6"/>
</dbReference>
<dbReference type="RefSeq" id="XP_004345908.1">
    <property type="nucleotide sequence ID" value="XM_004345858.1"/>
</dbReference>
<dbReference type="InterPro" id="IPR037363">
    <property type="entry name" value="Sec13/Seh1_fam"/>
</dbReference>
<dbReference type="PROSITE" id="PS50082">
    <property type="entry name" value="WD_REPEATS_2"/>
    <property type="match status" value="2"/>
</dbReference>
<dbReference type="VEuPathDB" id="AmoebaDB:ACA1_182980"/>
<protein>
    <submittedName>
        <fullName evidence="12">SEC13, putative</fullName>
    </submittedName>
</protein>
<evidence type="ECO:0000256" key="9">
    <source>
        <dbReference type="ARBA" id="ARBA00023132"/>
    </source>
</evidence>
<dbReference type="GO" id="GO:0032008">
    <property type="term" value="P:positive regulation of TOR signaling"/>
    <property type="evidence" value="ECO:0007669"/>
    <property type="project" value="TreeGrafter"/>
</dbReference>
<keyword evidence="7" id="KW-0653">Protein transport</keyword>
<dbReference type="STRING" id="1257118.L8H752"/>
<keyword evidence="6" id="KW-0509">mRNA transport</keyword>
<evidence type="ECO:0000313" key="12">
    <source>
        <dbReference type="EMBL" id="ELR21364.1"/>
    </source>
</evidence>
<dbReference type="GO" id="GO:0090114">
    <property type="term" value="P:COPII-coated vesicle budding"/>
    <property type="evidence" value="ECO:0007669"/>
    <property type="project" value="TreeGrafter"/>
</dbReference>
<dbReference type="GO" id="GO:0006606">
    <property type="term" value="P:protein import into nucleus"/>
    <property type="evidence" value="ECO:0007669"/>
    <property type="project" value="TreeGrafter"/>
</dbReference>
<dbReference type="PANTHER" id="PTHR11024">
    <property type="entry name" value="NUCLEAR PORE COMPLEX PROTEIN SEC13 / SEH1 FAMILY MEMBER"/>
    <property type="match status" value="1"/>
</dbReference>
<reference evidence="12 13" key="1">
    <citation type="journal article" date="2013" name="Genome Biol.">
        <title>Genome of Acanthamoeba castellanii highlights extensive lateral gene transfer and early evolution of tyrosine kinase signaling.</title>
        <authorList>
            <person name="Clarke M."/>
            <person name="Lohan A.J."/>
            <person name="Liu B."/>
            <person name="Lagkouvardos I."/>
            <person name="Roy S."/>
            <person name="Zafar N."/>
            <person name="Bertelli C."/>
            <person name="Schilde C."/>
            <person name="Kianianmomeni A."/>
            <person name="Burglin T.R."/>
            <person name="Frech C."/>
            <person name="Turcotte B."/>
            <person name="Kopec K.O."/>
            <person name="Synnott J.M."/>
            <person name="Choo C."/>
            <person name="Paponov I."/>
            <person name="Finkler A."/>
            <person name="Soon Heng Tan C."/>
            <person name="Hutchins A.P."/>
            <person name="Weinmeier T."/>
            <person name="Rattei T."/>
            <person name="Chu J.S."/>
            <person name="Gimenez G."/>
            <person name="Irimia M."/>
            <person name="Rigden D.J."/>
            <person name="Fitzpatrick D.A."/>
            <person name="Lorenzo-Morales J."/>
            <person name="Bateman A."/>
            <person name="Chiu C.H."/>
            <person name="Tang P."/>
            <person name="Hegemann P."/>
            <person name="Fromm H."/>
            <person name="Raoult D."/>
            <person name="Greub G."/>
            <person name="Miranda-Saavedra D."/>
            <person name="Chen N."/>
            <person name="Nash P."/>
            <person name="Ginger M.L."/>
            <person name="Horn M."/>
            <person name="Schaap P."/>
            <person name="Caler L."/>
            <person name="Loftus B."/>
        </authorList>
    </citation>
    <scope>NUCLEOTIDE SEQUENCE [LARGE SCALE GENOMIC DNA]</scope>
    <source>
        <strain evidence="12 13">Neff</strain>
    </source>
</reference>
<keyword evidence="5" id="KW-0677">Repeat</keyword>
<dbReference type="GO" id="GO:0030127">
    <property type="term" value="C:COPII vesicle coat"/>
    <property type="evidence" value="ECO:0007669"/>
    <property type="project" value="TreeGrafter"/>
</dbReference>
<dbReference type="KEGG" id="acan:ACA1_182980"/>
<keyword evidence="10" id="KW-0539">Nucleus</keyword>
<dbReference type="GO" id="GO:0005198">
    <property type="term" value="F:structural molecule activity"/>
    <property type="evidence" value="ECO:0007669"/>
    <property type="project" value="InterPro"/>
</dbReference>
<keyword evidence="13" id="KW-1185">Reference proteome</keyword>
<evidence type="ECO:0000256" key="5">
    <source>
        <dbReference type="ARBA" id="ARBA00022737"/>
    </source>
</evidence>
<evidence type="ECO:0000256" key="3">
    <source>
        <dbReference type="ARBA" id="ARBA00022448"/>
    </source>
</evidence>
<dbReference type="InterPro" id="IPR015943">
    <property type="entry name" value="WD40/YVTN_repeat-like_dom_sf"/>
</dbReference>